<keyword evidence="2" id="KW-1185">Reference proteome</keyword>
<organism evidence="1 2">
    <name type="scientific">Araneus ventricosus</name>
    <name type="common">Orbweaver spider</name>
    <name type="synonym">Epeira ventricosa</name>
    <dbReference type="NCBI Taxonomy" id="182803"/>
    <lineage>
        <taxon>Eukaryota</taxon>
        <taxon>Metazoa</taxon>
        <taxon>Ecdysozoa</taxon>
        <taxon>Arthropoda</taxon>
        <taxon>Chelicerata</taxon>
        <taxon>Arachnida</taxon>
        <taxon>Araneae</taxon>
        <taxon>Araneomorphae</taxon>
        <taxon>Entelegynae</taxon>
        <taxon>Araneoidea</taxon>
        <taxon>Araneidae</taxon>
        <taxon>Araneus</taxon>
    </lineage>
</organism>
<accession>A0A4Y2UZZ7</accession>
<dbReference type="EMBL" id="BGPR01040879">
    <property type="protein sequence ID" value="GBO17077.1"/>
    <property type="molecule type" value="Genomic_DNA"/>
</dbReference>
<dbReference type="AlphaFoldDB" id="A0A4Y2UZZ7"/>
<name>A0A4Y2UZZ7_ARAVE</name>
<evidence type="ECO:0000313" key="2">
    <source>
        <dbReference type="Proteomes" id="UP000499080"/>
    </source>
</evidence>
<proteinExistence type="predicted"/>
<sequence length="106" mass="11253">MTTLYPPCVRFKPLVTPGSLGISWVQGGVRSDDDALSTLCPFKTDEGDSGSHGYPGIQGVGRMTTASTLCPFKTDGDSSSHRYLSGIQGGIRSDDDALYTLALQNH</sequence>
<comment type="caution">
    <text evidence="1">The sequence shown here is derived from an EMBL/GenBank/DDBJ whole genome shotgun (WGS) entry which is preliminary data.</text>
</comment>
<dbReference type="Proteomes" id="UP000499080">
    <property type="component" value="Unassembled WGS sequence"/>
</dbReference>
<gene>
    <name evidence="1" type="ORF">AVEN_173562_1</name>
</gene>
<reference evidence="1 2" key="1">
    <citation type="journal article" date="2019" name="Sci. Rep.">
        <title>Orb-weaving spider Araneus ventricosus genome elucidates the spidroin gene catalogue.</title>
        <authorList>
            <person name="Kono N."/>
            <person name="Nakamura H."/>
            <person name="Ohtoshi R."/>
            <person name="Moran D.A.P."/>
            <person name="Shinohara A."/>
            <person name="Yoshida Y."/>
            <person name="Fujiwara M."/>
            <person name="Mori M."/>
            <person name="Tomita M."/>
            <person name="Arakawa K."/>
        </authorList>
    </citation>
    <scope>NUCLEOTIDE SEQUENCE [LARGE SCALE GENOMIC DNA]</scope>
</reference>
<protein>
    <submittedName>
        <fullName evidence="1">Uncharacterized protein</fullName>
    </submittedName>
</protein>
<evidence type="ECO:0000313" key="1">
    <source>
        <dbReference type="EMBL" id="GBO17077.1"/>
    </source>
</evidence>